<dbReference type="PROSITE" id="PS51084">
    <property type="entry name" value="HIT_2"/>
    <property type="match status" value="1"/>
</dbReference>
<dbReference type="Proteomes" id="UP001595898">
    <property type="component" value="Unassembled WGS sequence"/>
</dbReference>
<sequence length="136" mass="15169">MQDDCDFCRIVAGEDAAVRVFDDDRVLAFLDQRPVTTGHTLVVPKTHGSELFEMDERTVGAVFRTVRRLWTAIDDMLDPIGISVFYTTGSIVGTVEHAHVHLVPRFVDDGVTISLVRDRLDDADGDRLASRLRDAV</sequence>
<dbReference type="SUPFAM" id="SSF54197">
    <property type="entry name" value="HIT-like"/>
    <property type="match status" value="1"/>
</dbReference>
<dbReference type="GO" id="GO:0008168">
    <property type="term" value="F:methyltransferase activity"/>
    <property type="evidence" value="ECO:0007669"/>
    <property type="project" value="UniProtKB-KW"/>
</dbReference>
<dbReference type="InterPro" id="IPR001310">
    <property type="entry name" value="Histidine_triad_HIT"/>
</dbReference>
<dbReference type="InterPro" id="IPR011146">
    <property type="entry name" value="HIT-like"/>
</dbReference>
<evidence type="ECO:0000313" key="6">
    <source>
        <dbReference type="Proteomes" id="UP001595898"/>
    </source>
</evidence>
<evidence type="ECO:0000256" key="2">
    <source>
        <dbReference type="PIRSR" id="PIRSR601310-3"/>
    </source>
</evidence>
<keyword evidence="6" id="KW-1185">Reference proteome</keyword>
<feature type="domain" description="HIT" evidence="4">
    <location>
        <begin position="6"/>
        <end position="112"/>
    </location>
</feature>
<dbReference type="Pfam" id="PF01230">
    <property type="entry name" value="HIT"/>
    <property type="match status" value="1"/>
</dbReference>
<dbReference type="PANTHER" id="PTHR46648">
    <property type="entry name" value="HIT FAMILY PROTEIN 1"/>
    <property type="match status" value="1"/>
</dbReference>
<dbReference type="InterPro" id="IPR036265">
    <property type="entry name" value="HIT-like_sf"/>
</dbReference>
<name>A0ABD5PQY5_9EURY</name>
<dbReference type="AlphaFoldDB" id="A0ABD5PQY5"/>
<dbReference type="PANTHER" id="PTHR46648:SF1">
    <property type="entry name" value="ADENOSINE 5'-MONOPHOSPHORAMIDASE HNT1"/>
    <property type="match status" value="1"/>
</dbReference>
<evidence type="ECO:0000256" key="1">
    <source>
        <dbReference type="PIRSR" id="PIRSR601310-1"/>
    </source>
</evidence>
<gene>
    <name evidence="5" type="ORF">ACFO5R_13640</name>
</gene>
<comment type="caution">
    <text evidence="5">The sequence shown here is derived from an EMBL/GenBank/DDBJ whole genome shotgun (WGS) entry which is preliminary data.</text>
</comment>
<dbReference type="EMBL" id="JBHSFA010000007">
    <property type="protein sequence ID" value="MFC4542965.1"/>
    <property type="molecule type" value="Genomic_DNA"/>
</dbReference>
<reference evidence="5 6" key="1">
    <citation type="journal article" date="2019" name="Int. J. Syst. Evol. Microbiol.">
        <title>The Global Catalogue of Microorganisms (GCM) 10K type strain sequencing project: providing services to taxonomists for standard genome sequencing and annotation.</title>
        <authorList>
            <consortium name="The Broad Institute Genomics Platform"/>
            <consortium name="The Broad Institute Genome Sequencing Center for Infectious Disease"/>
            <person name="Wu L."/>
            <person name="Ma J."/>
        </authorList>
    </citation>
    <scope>NUCLEOTIDE SEQUENCE [LARGE SCALE GENOMIC DNA]</scope>
    <source>
        <strain evidence="5 6">WLHS5</strain>
    </source>
</reference>
<evidence type="ECO:0000256" key="3">
    <source>
        <dbReference type="PROSITE-ProRule" id="PRU00464"/>
    </source>
</evidence>
<feature type="short sequence motif" description="Histidine triad motif" evidence="2 3">
    <location>
        <begin position="97"/>
        <end position="101"/>
    </location>
</feature>
<evidence type="ECO:0000313" key="5">
    <source>
        <dbReference type="EMBL" id="MFC4542965.1"/>
    </source>
</evidence>
<dbReference type="Gene3D" id="3.30.428.10">
    <property type="entry name" value="HIT-like"/>
    <property type="match status" value="1"/>
</dbReference>
<dbReference type="GO" id="GO:0032259">
    <property type="term" value="P:methylation"/>
    <property type="evidence" value="ECO:0007669"/>
    <property type="project" value="UniProtKB-KW"/>
</dbReference>
<keyword evidence="5" id="KW-0489">Methyltransferase</keyword>
<protein>
    <submittedName>
        <fullName evidence="5">HIT family protein</fullName>
        <ecNumber evidence="5">2.1.1.-</ecNumber>
    </submittedName>
</protein>
<accession>A0ABD5PQY5</accession>
<keyword evidence="5" id="KW-0808">Transferase</keyword>
<proteinExistence type="predicted"/>
<dbReference type="EC" id="2.1.1.-" evidence="5"/>
<organism evidence="5 6">
    <name type="scientific">Halosolutus amylolyticus</name>
    <dbReference type="NCBI Taxonomy" id="2932267"/>
    <lineage>
        <taxon>Archaea</taxon>
        <taxon>Methanobacteriati</taxon>
        <taxon>Methanobacteriota</taxon>
        <taxon>Stenosarchaea group</taxon>
        <taxon>Halobacteria</taxon>
        <taxon>Halobacteriales</taxon>
        <taxon>Natrialbaceae</taxon>
        <taxon>Halosolutus</taxon>
    </lineage>
</organism>
<evidence type="ECO:0000259" key="4">
    <source>
        <dbReference type="PROSITE" id="PS51084"/>
    </source>
</evidence>
<dbReference type="PRINTS" id="PR00332">
    <property type="entry name" value="HISTRIAD"/>
</dbReference>
<feature type="active site" description="Tele-AMP-histidine intermediate" evidence="1">
    <location>
        <position position="99"/>
    </location>
</feature>
<dbReference type="RefSeq" id="WP_250140349.1">
    <property type="nucleotide sequence ID" value="NZ_JALIQP010000002.1"/>
</dbReference>